<reference evidence="1 2" key="1">
    <citation type="submission" date="2024-02" db="EMBL/GenBank/DDBJ databases">
        <title>Rhodopirellula caenicola NBRC 110016.</title>
        <authorList>
            <person name="Ichikawa N."/>
            <person name="Katano-Makiyama Y."/>
            <person name="Hidaka K."/>
        </authorList>
    </citation>
    <scope>NUCLEOTIDE SEQUENCE [LARGE SCALE GENOMIC DNA]</scope>
    <source>
        <strain evidence="1 2">NBRC 110016</strain>
    </source>
</reference>
<evidence type="ECO:0000313" key="1">
    <source>
        <dbReference type="EMBL" id="GAA5509085.1"/>
    </source>
</evidence>
<sequence>MPIACIDVGYTESASGWLRFDSGGLSKIGSITDDGRGLLGTSHGVIETISQRTRKDRGAISDVDAKLSCAKFSCNVDV</sequence>
<keyword evidence="2" id="KW-1185">Reference proteome</keyword>
<dbReference type="Proteomes" id="UP001416858">
    <property type="component" value="Unassembled WGS sequence"/>
</dbReference>
<gene>
    <name evidence="1" type="ORF">Rcae01_04554</name>
</gene>
<proteinExistence type="predicted"/>
<comment type="caution">
    <text evidence="1">The sequence shown here is derived from an EMBL/GenBank/DDBJ whole genome shotgun (WGS) entry which is preliminary data.</text>
</comment>
<accession>A0ABP9VVC6</accession>
<organism evidence="1 2">
    <name type="scientific">Novipirellula caenicola</name>
    <dbReference type="NCBI Taxonomy" id="1536901"/>
    <lineage>
        <taxon>Bacteria</taxon>
        <taxon>Pseudomonadati</taxon>
        <taxon>Planctomycetota</taxon>
        <taxon>Planctomycetia</taxon>
        <taxon>Pirellulales</taxon>
        <taxon>Pirellulaceae</taxon>
        <taxon>Novipirellula</taxon>
    </lineage>
</organism>
<protein>
    <submittedName>
        <fullName evidence="1">Uncharacterized protein</fullName>
    </submittedName>
</protein>
<evidence type="ECO:0000313" key="2">
    <source>
        <dbReference type="Proteomes" id="UP001416858"/>
    </source>
</evidence>
<dbReference type="EMBL" id="BAABRO010000012">
    <property type="protein sequence ID" value="GAA5509085.1"/>
    <property type="molecule type" value="Genomic_DNA"/>
</dbReference>
<name>A0ABP9VVC6_9BACT</name>